<keyword evidence="3" id="KW-1185">Reference proteome</keyword>
<feature type="transmembrane region" description="Helical" evidence="1">
    <location>
        <begin position="52"/>
        <end position="70"/>
    </location>
</feature>
<evidence type="ECO:0000313" key="2">
    <source>
        <dbReference type="EMBL" id="BEG99120.1"/>
    </source>
</evidence>
<reference evidence="2 3" key="1">
    <citation type="submission" date="2023-04" db="EMBL/GenBank/DDBJ databases">
        <title>Draft genome sequence of acteroides sedimenti strain YN3PY1.</title>
        <authorList>
            <person name="Yoshida N."/>
        </authorList>
    </citation>
    <scope>NUCLEOTIDE SEQUENCE [LARGE SCALE GENOMIC DNA]</scope>
    <source>
        <strain evidence="2 3">YN3PY1</strain>
    </source>
</reference>
<keyword evidence="1" id="KW-0812">Transmembrane</keyword>
<gene>
    <name evidence="2" type="ORF">BSYN_13850</name>
</gene>
<accession>A0ABN6Z3K7</accession>
<evidence type="ECO:0000313" key="3">
    <source>
        <dbReference type="Proteomes" id="UP001496674"/>
    </source>
</evidence>
<name>A0ABN6Z3K7_9BACE</name>
<sequence>MFVLLGIIPYQHIDYLIIKRNKGEIKTVMTMENKNGLVLLNKGGTRRKYHKISVLLIFFVLVVTISGRVTSN</sequence>
<evidence type="ECO:0000256" key="1">
    <source>
        <dbReference type="SAM" id="Phobius"/>
    </source>
</evidence>
<keyword evidence="1" id="KW-0472">Membrane</keyword>
<dbReference type="EMBL" id="AP028055">
    <property type="protein sequence ID" value="BEG99120.1"/>
    <property type="molecule type" value="Genomic_DNA"/>
</dbReference>
<proteinExistence type="predicted"/>
<dbReference type="Proteomes" id="UP001496674">
    <property type="component" value="Chromosome"/>
</dbReference>
<organism evidence="2 3">
    <name type="scientific">Bacteroides sedimenti</name>
    <dbReference type="NCBI Taxonomy" id="2136147"/>
    <lineage>
        <taxon>Bacteria</taxon>
        <taxon>Pseudomonadati</taxon>
        <taxon>Bacteroidota</taxon>
        <taxon>Bacteroidia</taxon>
        <taxon>Bacteroidales</taxon>
        <taxon>Bacteroidaceae</taxon>
        <taxon>Bacteroides</taxon>
    </lineage>
</organism>
<keyword evidence="1" id="KW-1133">Transmembrane helix</keyword>
<protein>
    <submittedName>
        <fullName evidence="2">Uncharacterized protein</fullName>
    </submittedName>
</protein>